<accession>A0ABX0XDF9</accession>
<keyword evidence="3" id="KW-1185">Reference proteome</keyword>
<dbReference type="PANTHER" id="PTHR13504:SF38">
    <property type="entry name" value="FIDO DOMAIN-CONTAINING PROTEIN"/>
    <property type="match status" value="1"/>
</dbReference>
<dbReference type="EMBL" id="JAATJH010000003">
    <property type="protein sequence ID" value="NJC26792.1"/>
    <property type="molecule type" value="Genomic_DNA"/>
</dbReference>
<feature type="domain" description="Fido" evidence="1">
    <location>
        <begin position="99"/>
        <end position="241"/>
    </location>
</feature>
<protein>
    <submittedName>
        <fullName evidence="2">Fic family protein</fullName>
    </submittedName>
</protein>
<evidence type="ECO:0000259" key="1">
    <source>
        <dbReference type="PROSITE" id="PS51459"/>
    </source>
</evidence>
<evidence type="ECO:0000313" key="3">
    <source>
        <dbReference type="Proteomes" id="UP000770785"/>
    </source>
</evidence>
<dbReference type="InterPro" id="IPR036597">
    <property type="entry name" value="Fido-like_dom_sf"/>
</dbReference>
<sequence>MSYKPPYQLSSRMIILVGEINQLIGQIQGYQLLTGDLKLRKENKIKTIISSLAIEGNTLSEEQVSDIIDGKPIMGHPREILEVKNALAVYDTIKSLNYKNEDHLLQSHKILMRGLLDSPGNYRQRGVAVYEGPKPIHIGPPHGIVPRLMGQLFEYITDYDEETIIKSCVFHYEFEFVHPFMDGNGRMGRLWQTVILMSKFPVLQFVPFETIIHQRQQGYYQALADSQSAVSSDPFIYFMLDALKTALVVEANRTNNVQDFESRLIAFREYFSGTAFSRKDYQIYHKSVSSPTASRDLLRGVELGVLTKKGKQRNTLYEFKFVS</sequence>
<dbReference type="PROSITE" id="PS51459">
    <property type="entry name" value="FIDO"/>
    <property type="match status" value="1"/>
</dbReference>
<dbReference type="InterPro" id="IPR003812">
    <property type="entry name" value="Fido"/>
</dbReference>
<comment type="caution">
    <text evidence="2">The sequence shown here is derived from an EMBL/GenBank/DDBJ whole genome shotgun (WGS) entry which is preliminary data.</text>
</comment>
<dbReference type="InterPro" id="IPR040198">
    <property type="entry name" value="Fido_containing"/>
</dbReference>
<organism evidence="2 3">
    <name type="scientific">Neolewinella antarctica</name>
    <dbReference type="NCBI Taxonomy" id="442734"/>
    <lineage>
        <taxon>Bacteria</taxon>
        <taxon>Pseudomonadati</taxon>
        <taxon>Bacteroidota</taxon>
        <taxon>Saprospiria</taxon>
        <taxon>Saprospirales</taxon>
        <taxon>Lewinellaceae</taxon>
        <taxon>Neolewinella</taxon>
    </lineage>
</organism>
<dbReference type="PANTHER" id="PTHR13504">
    <property type="entry name" value="FIDO DOMAIN-CONTAINING PROTEIN DDB_G0283145"/>
    <property type="match status" value="1"/>
</dbReference>
<dbReference type="RefSeq" id="WP_168037553.1">
    <property type="nucleotide sequence ID" value="NZ_JAATJH010000003.1"/>
</dbReference>
<name>A0ABX0XDF9_9BACT</name>
<dbReference type="Pfam" id="PF02661">
    <property type="entry name" value="Fic"/>
    <property type="match status" value="1"/>
</dbReference>
<evidence type="ECO:0000313" key="2">
    <source>
        <dbReference type="EMBL" id="NJC26792.1"/>
    </source>
</evidence>
<reference evidence="2 3" key="1">
    <citation type="submission" date="2020-03" db="EMBL/GenBank/DDBJ databases">
        <title>Genomic Encyclopedia of Type Strains, Phase IV (KMG-IV): sequencing the most valuable type-strain genomes for metagenomic binning, comparative biology and taxonomic classification.</title>
        <authorList>
            <person name="Goeker M."/>
        </authorList>
    </citation>
    <scope>NUCLEOTIDE SEQUENCE [LARGE SCALE GENOMIC DNA]</scope>
    <source>
        <strain evidence="2 3">DSM 105096</strain>
    </source>
</reference>
<proteinExistence type="predicted"/>
<gene>
    <name evidence="2" type="ORF">GGR27_002302</name>
</gene>
<dbReference type="SUPFAM" id="SSF140931">
    <property type="entry name" value="Fic-like"/>
    <property type="match status" value="1"/>
</dbReference>
<dbReference type="Proteomes" id="UP000770785">
    <property type="component" value="Unassembled WGS sequence"/>
</dbReference>
<dbReference type="Gene3D" id="1.10.3290.10">
    <property type="entry name" value="Fido-like domain"/>
    <property type="match status" value="1"/>
</dbReference>